<comment type="caution">
    <text evidence="1">The sequence shown here is derived from an EMBL/GenBank/DDBJ whole genome shotgun (WGS) entry which is preliminary data.</text>
</comment>
<dbReference type="Gene3D" id="2.40.70.10">
    <property type="entry name" value="Acid Proteases"/>
    <property type="match status" value="1"/>
</dbReference>
<name>A0A8K0H5D6_9ROSA</name>
<dbReference type="InterPro" id="IPR021109">
    <property type="entry name" value="Peptidase_aspartic_dom_sf"/>
</dbReference>
<dbReference type="EMBL" id="VOIH02000005">
    <property type="protein sequence ID" value="KAF3446177.1"/>
    <property type="molecule type" value="Genomic_DNA"/>
</dbReference>
<proteinExistence type="predicted"/>
<gene>
    <name evidence="1" type="ORF">FNV43_RR11356</name>
</gene>
<evidence type="ECO:0000313" key="2">
    <source>
        <dbReference type="Proteomes" id="UP000796880"/>
    </source>
</evidence>
<organism evidence="1 2">
    <name type="scientific">Rhamnella rubrinervis</name>
    <dbReference type="NCBI Taxonomy" id="2594499"/>
    <lineage>
        <taxon>Eukaryota</taxon>
        <taxon>Viridiplantae</taxon>
        <taxon>Streptophyta</taxon>
        <taxon>Embryophyta</taxon>
        <taxon>Tracheophyta</taxon>
        <taxon>Spermatophyta</taxon>
        <taxon>Magnoliopsida</taxon>
        <taxon>eudicotyledons</taxon>
        <taxon>Gunneridae</taxon>
        <taxon>Pentapetalae</taxon>
        <taxon>rosids</taxon>
        <taxon>fabids</taxon>
        <taxon>Rosales</taxon>
        <taxon>Rhamnaceae</taxon>
        <taxon>rhamnoid group</taxon>
        <taxon>Rhamneae</taxon>
        <taxon>Rhamnella</taxon>
    </lineage>
</organism>
<dbReference type="OrthoDB" id="1194100at2759"/>
<evidence type="ECO:0000313" key="1">
    <source>
        <dbReference type="EMBL" id="KAF3446177.1"/>
    </source>
</evidence>
<protein>
    <submittedName>
        <fullName evidence="1">Uncharacterized protein</fullName>
    </submittedName>
</protein>
<accession>A0A8K0H5D6</accession>
<dbReference type="AlphaFoldDB" id="A0A8K0H5D6"/>
<sequence>MRLGLKLRKGQGLKAVNTEVRPLDGTAREVDLNLGSWQGKLDFSIAPIDDFDIVLGMEFFRQFNVIPLPRYNAMCIMEGGPCMIPTMSKPSTNTKRLFAIQLEKEFEGAVKHIAALCGQGERTLEEIPRDMGKAFEEVKDVIPSELPKELLPNGEVDHKLEGKFGTSTIVTNASSGRAQMIEMKLRSKIPPELDLVAGFHMRLLDIELVHESLLPRYLMVMPVKDILKCKCVSKIWRDITSVKSFCKEAASLVDATTLSNQDKDDNGSLFINGKYSWIANVKSIYGVKMRLFLDMTEEVIFKTLLPNPSIFWKDNEAWLKPYDPKFGASELFLGDQDGQQFVRTSFTINGRDLNTFGRKQSHVPIQGKTTLILID</sequence>
<reference evidence="1" key="1">
    <citation type="submission" date="2020-03" db="EMBL/GenBank/DDBJ databases">
        <title>A high-quality chromosome-level genome assembly of a woody plant with both climbing and erect habits, Rhamnella rubrinervis.</title>
        <authorList>
            <person name="Lu Z."/>
            <person name="Yang Y."/>
            <person name="Zhu X."/>
            <person name="Sun Y."/>
        </authorList>
    </citation>
    <scope>NUCLEOTIDE SEQUENCE</scope>
    <source>
        <strain evidence="1">BYM</strain>
        <tissue evidence="1">Leaf</tissue>
    </source>
</reference>
<dbReference type="Proteomes" id="UP000796880">
    <property type="component" value="Unassembled WGS sequence"/>
</dbReference>
<keyword evidence="2" id="KW-1185">Reference proteome</keyword>